<accession>A0AA38BSB9</accession>
<keyword evidence="2" id="KW-1185">Reference proteome</keyword>
<dbReference type="PANTHER" id="PTHR11439">
    <property type="entry name" value="GAG-POL-RELATED RETROTRANSPOSON"/>
    <property type="match status" value="1"/>
</dbReference>
<dbReference type="CDD" id="cd09272">
    <property type="entry name" value="RNase_HI_RT_Ty1"/>
    <property type="match status" value="1"/>
</dbReference>
<comment type="caution">
    <text evidence="1">The sequence shown here is derived from an EMBL/GenBank/DDBJ whole genome shotgun (WGS) entry which is preliminary data.</text>
</comment>
<name>A0AA38BSB9_TAXCH</name>
<feature type="non-terminal residue" evidence="1">
    <location>
        <position position="59"/>
    </location>
</feature>
<dbReference type="EMBL" id="JAHRHJ020003813">
    <property type="protein sequence ID" value="KAH9288542.1"/>
    <property type="molecule type" value="Genomic_DNA"/>
</dbReference>
<proteinExistence type="predicted"/>
<dbReference type="AlphaFoldDB" id="A0AA38BSB9"/>
<evidence type="ECO:0000313" key="1">
    <source>
        <dbReference type="EMBL" id="KAH9288542.1"/>
    </source>
</evidence>
<protein>
    <submittedName>
        <fullName evidence="1">Uncharacterized protein</fullName>
    </submittedName>
</protein>
<dbReference type="Proteomes" id="UP000824469">
    <property type="component" value="Unassembled WGS sequence"/>
</dbReference>
<dbReference type="OMA" id="MATTMCE"/>
<organism evidence="1 2">
    <name type="scientific">Taxus chinensis</name>
    <name type="common">Chinese yew</name>
    <name type="synonym">Taxus wallichiana var. chinensis</name>
    <dbReference type="NCBI Taxonomy" id="29808"/>
    <lineage>
        <taxon>Eukaryota</taxon>
        <taxon>Viridiplantae</taxon>
        <taxon>Streptophyta</taxon>
        <taxon>Embryophyta</taxon>
        <taxon>Tracheophyta</taxon>
        <taxon>Spermatophyta</taxon>
        <taxon>Pinopsida</taxon>
        <taxon>Pinidae</taxon>
        <taxon>Conifers II</taxon>
        <taxon>Cupressales</taxon>
        <taxon>Taxaceae</taxon>
        <taxon>Taxus</taxon>
    </lineage>
</organism>
<evidence type="ECO:0000313" key="2">
    <source>
        <dbReference type="Proteomes" id="UP000824469"/>
    </source>
</evidence>
<dbReference type="PANTHER" id="PTHR11439:SF498">
    <property type="entry name" value="DNAK FAMILY PROTEIN"/>
    <property type="match status" value="1"/>
</dbReference>
<reference evidence="1 2" key="1">
    <citation type="journal article" date="2021" name="Nat. Plants">
        <title>The Taxus genome provides insights into paclitaxel biosynthesis.</title>
        <authorList>
            <person name="Xiong X."/>
            <person name="Gou J."/>
            <person name="Liao Q."/>
            <person name="Li Y."/>
            <person name="Zhou Q."/>
            <person name="Bi G."/>
            <person name="Li C."/>
            <person name="Du R."/>
            <person name="Wang X."/>
            <person name="Sun T."/>
            <person name="Guo L."/>
            <person name="Liang H."/>
            <person name="Lu P."/>
            <person name="Wu Y."/>
            <person name="Zhang Z."/>
            <person name="Ro D.K."/>
            <person name="Shang Y."/>
            <person name="Huang S."/>
            <person name="Yan J."/>
        </authorList>
    </citation>
    <scope>NUCLEOTIDE SEQUENCE [LARGE SCALE GENOMIC DNA]</scope>
    <source>
        <strain evidence="1">Ta-2019</strain>
    </source>
</reference>
<sequence length="59" mass="6554">MGFGPLSWGSKKHFVSRSSTEAEYHSGGKVVCEVIWLCRILEGLGIPQDKPTTLYVDNE</sequence>
<gene>
    <name evidence="1" type="ORF">KI387_032659</name>
</gene>